<accession>A0A1W1UQ72</accession>
<sequence>MARRPSPDERGAPPLGALPPVWPSGLTDQSPLPFSLWRVLHQVDGVRTAEEIARLAGVTAADVTAAVAQATVWVRRSQAQVQSLTPEQTQVVLNGLTQVLGPMAEFAIEDALEELGEQIPLGTFLSRLASPLTEIQRQTFAQLLRARHLL</sequence>
<keyword evidence="4" id="KW-1185">Reference proteome</keyword>
<organism evidence="3 4">
    <name type="scientific">Deinococcus hopiensis KR-140</name>
    <dbReference type="NCBI Taxonomy" id="695939"/>
    <lineage>
        <taxon>Bacteria</taxon>
        <taxon>Thermotogati</taxon>
        <taxon>Deinococcota</taxon>
        <taxon>Deinococci</taxon>
        <taxon>Deinococcales</taxon>
        <taxon>Deinococcaceae</taxon>
        <taxon>Deinococcus</taxon>
    </lineage>
</organism>
<dbReference type="InterPro" id="IPR058395">
    <property type="entry name" value="DUF8082"/>
</dbReference>
<dbReference type="EMBL" id="FWWU01000006">
    <property type="protein sequence ID" value="SMB82844.1"/>
    <property type="molecule type" value="Genomic_DNA"/>
</dbReference>
<evidence type="ECO:0000313" key="3">
    <source>
        <dbReference type="EMBL" id="SMB82844.1"/>
    </source>
</evidence>
<feature type="compositionally biased region" description="Basic and acidic residues" evidence="1">
    <location>
        <begin position="1"/>
        <end position="11"/>
    </location>
</feature>
<dbReference type="Proteomes" id="UP000192582">
    <property type="component" value="Unassembled WGS sequence"/>
</dbReference>
<reference evidence="3 4" key="1">
    <citation type="submission" date="2017-04" db="EMBL/GenBank/DDBJ databases">
        <authorList>
            <person name="Afonso C.L."/>
            <person name="Miller P.J."/>
            <person name="Scott M.A."/>
            <person name="Spackman E."/>
            <person name="Goraichik I."/>
            <person name="Dimitrov K.M."/>
            <person name="Suarez D.L."/>
            <person name="Swayne D.E."/>
        </authorList>
    </citation>
    <scope>NUCLEOTIDE SEQUENCE [LARGE SCALE GENOMIC DNA]</scope>
    <source>
        <strain evidence="3 4">KR-140</strain>
    </source>
</reference>
<feature type="domain" description="DUF8082" evidence="2">
    <location>
        <begin position="91"/>
        <end position="144"/>
    </location>
</feature>
<evidence type="ECO:0000313" key="4">
    <source>
        <dbReference type="Proteomes" id="UP000192582"/>
    </source>
</evidence>
<proteinExistence type="predicted"/>
<name>A0A1W1UQ72_9DEIO</name>
<evidence type="ECO:0000256" key="1">
    <source>
        <dbReference type="SAM" id="MobiDB-lite"/>
    </source>
</evidence>
<evidence type="ECO:0000259" key="2">
    <source>
        <dbReference type="Pfam" id="PF26309"/>
    </source>
</evidence>
<feature type="region of interest" description="Disordered" evidence="1">
    <location>
        <begin position="1"/>
        <end position="22"/>
    </location>
</feature>
<dbReference type="AlphaFoldDB" id="A0A1W1UQ72"/>
<dbReference type="Pfam" id="PF26309">
    <property type="entry name" value="DUF8082"/>
    <property type="match status" value="1"/>
</dbReference>
<gene>
    <name evidence="3" type="ORF">SAMN00790413_04163</name>
</gene>
<protein>
    <recommendedName>
        <fullName evidence="2">DUF8082 domain-containing protein</fullName>
    </recommendedName>
</protein>